<dbReference type="PANTHER" id="PTHR43542">
    <property type="entry name" value="METHYLTRANSFERASE"/>
    <property type="match status" value="1"/>
</dbReference>
<evidence type="ECO:0000256" key="3">
    <source>
        <dbReference type="SAM" id="Coils"/>
    </source>
</evidence>
<evidence type="ECO:0000256" key="1">
    <source>
        <dbReference type="ARBA" id="ARBA00022603"/>
    </source>
</evidence>
<protein>
    <submittedName>
        <fullName evidence="4">S-adenosyl-L-methionine-dependent methyltransferase</fullName>
    </submittedName>
</protein>
<keyword evidence="3" id="KW-0175">Coiled coil</keyword>
<evidence type="ECO:0000256" key="2">
    <source>
        <dbReference type="ARBA" id="ARBA00022679"/>
    </source>
</evidence>
<sequence length="301" mass="33396">MRLEWTRRAAAASGVRATPRPEVHAHVRPGSLLRGLVAAGPRPRAACRAQTDSVDDVDVDEADVVLEMPHEVEERYLKLLKRQEGKLKDLQRKHSKKRSTHRVMKISSGYLKGSPVLSPRDKDVRPMMGKVRSAVFSMLLSRIGGGSDFPSECRWLDLFAGTGSVGIEALSRGCGTCHFVELDQWTANEVLIKNIDGLGVQDDCSVHVESVFDFLTKFSYKSEVMGGSFDFVSVCPPYNDMDFDELVRSLEASKVVSDRSFLIFEYPKEVGQSLATTLGPLTRLVNRTYGRTTVAIYGPDL</sequence>
<keyword evidence="2" id="KW-0808">Transferase</keyword>
<proteinExistence type="predicted"/>
<keyword evidence="1 4" id="KW-0489">Methyltransferase</keyword>
<dbReference type="AlphaFoldDB" id="A0AAX4P048"/>
<dbReference type="Pfam" id="PF03602">
    <property type="entry name" value="Cons_hypoth95"/>
    <property type="match status" value="1"/>
</dbReference>
<dbReference type="GO" id="GO:0008168">
    <property type="term" value="F:methyltransferase activity"/>
    <property type="evidence" value="ECO:0007669"/>
    <property type="project" value="UniProtKB-KW"/>
</dbReference>
<accession>A0AAX4P048</accession>
<keyword evidence="5" id="KW-1185">Reference proteome</keyword>
<dbReference type="Gene3D" id="3.40.50.150">
    <property type="entry name" value="Vaccinia Virus protein VP39"/>
    <property type="match status" value="1"/>
</dbReference>
<evidence type="ECO:0000313" key="4">
    <source>
        <dbReference type="EMBL" id="WZN59755.1"/>
    </source>
</evidence>
<name>A0AAX4P048_9CHLO</name>
<dbReference type="InterPro" id="IPR029063">
    <property type="entry name" value="SAM-dependent_MTases_sf"/>
</dbReference>
<evidence type="ECO:0000313" key="5">
    <source>
        <dbReference type="Proteomes" id="UP001472866"/>
    </source>
</evidence>
<reference evidence="4 5" key="1">
    <citation type="submission" date="2024-03" db="EMBL/GenBank/DDBJ databases">
        <title>Complete genome sequence of the green alga Chloropicon roscoffensis RCC1871.</title>
        <authorList>
            <person name="Lemieux C."/>
            <person name="Pombert J.-F."/>
            <person name="Otis C."/>
            <person name="Turmel M."/>
        </authorList>
    </citation>
    <scope>NUCLEOTIDE SEQUENCE [LARGE SCALE GENOMIC DNA]</scope>
    <source>
        <strain evidence="4 5">RCC1871</strain>
    </source>
</reference>
<gene>
    <name evidence="4" type="ORF">HKI87_02g12810</name>
</gene>
<dbReference type="EMBL" id="CP151502">
    <property type="protein sequence ID" value="WZN59755.1"/>
    <property type="molecule type" value="Genomic_DNA"/>
</dbReference>
<dbReference type="InterPro" id="IPR004398">
    <property type="entry name" value="RNA_MeTrfase_RsmD"/>
</dbReference>
<dbReference type="GO" id="GO:0031167">
    <property type="term" value="P:rRNA methylation"/>
    <property type="evidence" value="ECO:0007669"/>
    <property type="project" value="InterPro"/>
</dbReference>
<dbReference type="Proteomes" id="UP001472866">
    <property type="component" value="Chromosome 02"/>
</dbReference>
<organism evidence="4 5">
    <name type="scientific">Chloropicon roscoffensis</name>
    <dbReference type="NCBI Taxonomy" id="1461544"/>
    <lineage>
        <taxon>Eukaryota</taxon>
        <taxon>Viridiplantae</taxon>
        <taxon>Chlorophyta</taxon>
        <taxon>Chloropicophyceae</taxon>
        <taxon>Chloropicales</taxon>
        <taxon>Chloropicaceae</taxon>
        <taxon>Chloropicon</taxon>
    </lineage>
</organism>
<dbReference type="SUPFAM" id="SSF53335">
    <property type="entry name" value="S-adenosyl-L-methionine-dependent methyltransferases"/>
    <property type="match status" value="1"/>
</dbReference>
<feature type="coiled-coil region" evidence="3">
    <location>
        <begin position="73"/>
        <end position="100"/>
    </location>
</feature>
<dbReference type="PANTHER" id="PTHR43542:SF1">
    <property type="entry name" value="METHYLTRANSFERASE"/>
    <property type="match status" value="1"/>
</dbReference>